<sequence>MQAMQSVISLGTPGQPGQQDAPAAVATAPDPTVPRRRQANGTGTVVVVGQPQQLQGTASSSSAQNQNHPDRRYKCSFCARAFSRSEHKNRHERSRELQIAGLVVLNDDD</sequence>
<proteinExistence type="predicted"/>
<protein>
    <submittedName>
        <fullName evidence="1">Uncharacterized protein</fullName>
    </submittedName>
</protein>
<dbReference type="EMBL" id="MU970065">
    <property type="protein sequence ID" value="KAK9323144.1"/>
    <property type="molecule type" value="Genomic_DNA"/>
</dbReference>
<accession>A0ACC3TPT1</accession>
<dbReference type="Proteomes" id="UP001489719">
    <property type="component" value="Unassembled WGS sequence"/>
</dbReference>
<comment type="caution">
    <text evidence="1">The sequence shown here is derived from an EMBL/GenBank/DDBJ whole genome shotgun (WGS) entry which is preliminary data.</text>
</comment>
<evidence type="ECO:0000313" key="2">
    <source>
        <dbReference type="Proteomes" id="UP001489719"/>
    </source>
</evidence>
<organism evidence="1 2">
    <name type="scientific">Lipomyces orientalis</name>
    <dbReference type="NCBI Taxonomy" id="1233043"/>
    <lineage>
        <taxon>Eukaryota</taxon>
        <taxon>Fungi</taxon>
        <taxon>Dikarya</taxon>
        <taxon>Ascomycota</taxon>
        <taxon>Saccharomycotina</taxon>
        <taxon>Lipomycetes</taxon>
        <taxon>Lipomycetales</taxon>
        <taxon>Lipomycetaceae</taxon>
        <taxon>Lipomyces</taxon>
    </lineage>
</organism>
<gene>
    <name evidence="1" type="ORF">V1517DRAFT_109992</name>
</gene>
<keyword evidence="2" id="KW-1185">Reference proteome</keyword>
<reference evidence="2" key="1">
    <citation type="journal article" date="2024" name="Front. Bioeng. Biotechnol.">
        <title>Genome-scale model development and genomic sequencing of the oleaginous clade Lipomyces.</title>
        <authorList>
            <person name="Czajka J.J."/>
            <person name="Han Y."/>
            <person name="Kim J."/>
            <person name="Mondo S.J."/>
            <person name="Hofstad B.A."/>
            <person name="Robles A."/>
            <person name="Haridas S."/>
            <person name="Riley R."/>
            <person name="LaButti K."/>
            <person name="Pangilinan J."/>
            <person name="Andreopoulos W."/>
            <person name="Lipzen A."/>
            <person name="Yan J."/>
            <person name="Wang M."/>
            <person name="Ng V."/>
            <person name="Grigoriev I.V."/>
            <person name="Spatafora J.W."/>
            <person name="Magnuson J.K."/>
            <person name="Baker S.E."/>
            <person name="Pomraning K.R."/>
        </authorList>
    </citation>
    <scope>NUCLEOTIDE SEQUENCE [LARGE SCALE GENOMIC DNA]</scope>
    <source>
        <strain evidence="2">CBS 10300</strain>
    </source>
</reference>
<evidence type="ECO:0000313" key="1">
    <source>
        <dbReference type="EMBL" id="KAK9323144.1"/>
    </source>
</evidence>
<name>A0ACC3TPT1_9ASCO</name>